<sequence>MASWLVESVDDPQLRDSVNNLISRHPDSQTVVQALVAYYNAKLSTDEPRPKKRKIDESSGSIIATINDLSFQQPTRKKYNLIVTPSHLQIALSGSEVIENEWPAEHFSLGVYVPTPDKPSHTFALFRKQASEEAIVFTVQDKGSITIKRANQPDETVDKDKHTVIARLLMENARINFTTPDTQSFRSTGVSATTGKPQERYHVNAYLKTKEGSLFFLPSGVLFGFRKPTLFCPLSSISAIAVNSVTQRTFDLTIKMAKIPLGSATKQVTEEEEGMSLPFSMIEQSEYEGINAYINKTGINDRSMDEELKAPEPKSRKDGLTGDGDDTDGRAMDTKAMEEEEEEQDEDFEPSEEEEDPLEYDTDATGEENGDDQVDQEMENEDMKQEEVEDDTLELVSDSD</sequence>
<feature type="compositionally biased region" description="Basic and acidic residues" evidence="2">
    <location>
        <begin position="302"/>
        <end position="320"/>
    </location>
</feature>
<feature type="domain" description="Histone chaperone RTT106/FACT complex subunit SPT16-like middle" evidence="3">
    <location>
        <begin position="200"/>
        <end position="304"/>
    </location>
</feature>
<dbReference type="Gene3D" id="2.30.29.30">
    <property type="entry name" value="Pleckstrin-homology domain (PH domain)/Phosphotyrosine-binding domain (PTB)"/>
    <property type="match status" value="1"/>
</dbReference>
<proteinExistence type="inferred from homology"/>
<dbReference type="SUPFAM" id="SSF50729">
    <property type="entry name" value="PH domain-like"/>
    <property type="match status" value="1"/>
</dbReference>
<evidence type="ECO:0000313" key="5">
    <source>
        <dbReference type="Proteomes" id="UP000605846"/>
    </source>
</evidence>
<dbReference type="AlphaFoldDB" id="A0A8H7BYI7"/>
<comment type="caution">
    <text evidence="4">The sequence shown here is derived from an EMBL/GenBank/DDBJ whole genome shotgun (WGS) entry which is preliminary data.</text>
</comment>
<dbReference type="Pfam" id="PF08512">
    <property type="entry name" value="Rttp106-like_middle"/>
    <property type="match status" value="1"/>
</dbReference>
<evidence type="ECO:0000313" key="4">
    <source>
        <dbReference type="EMBL" id="KAF7731458.1"/>
    </source>
</evidence>
<dbReference type="InterPro" id="IPR050454">
    <property type="entry name" value="RTT106/SSRP1_HistChap/FACT"/>
</dbReference>
<evidence type="ECO:0000259" key="3">
    <source>
        <dbReference type="SMART" id="SM01287"/>
    </source>
</evidence>
<evidence type="ECO:0000256" key="2">
    <source>
        <dbReference type="SAM" id="MobiDB-lite"/>
    </source>
</evidence>
<feature type="compositionally biased region" description="Acidic residues" evidence="2">
    <location>
        <begin position="387"/>
        <end position="400"/>
    </location>
</feature>
<dbReference type="GO" id="GO:0042393">
    <property type="term" value="F:histone binding"/>
    <property type="evidence" value="ECO:0007669"/>
    <property type="project" value="TreeGrafter"/>
</dbReference>
<evidence type="ECO:0000256" key="1">
    <source>
        <dbReference type="ARBA" id="ARBA00006159"/>
    </source>
</evidence>
<dbReference type="OrthoDB" id="75754at2759"/>
<dbReference type="InterPro" id="IPR011993">
    <property type="entry name" value="PH-like_dom_sf"/>
</dbReference>
<organism evidence="4 5">
    <name type="scientific">Apophysomyces ossiformis</name>
    <dbReference type="NCBI Taxonomy" id="679940"/>
    <lineage>
        <taxon>Eukaryota</taxon>
        <taxon>Fungi</taxon>
        <taxon>Fungi incertae sedis</taxon>
        <taxon>Mucoromycota</taxon>
        <taxon>Mucoromycotina</taxon>
        <taxon>Mucoromycetes</taxon>
        <taxon>Mucorales</taxon>
        <taxon>Mucorineae</taxon>
        <taxon>Mucoraceae</taxon>
        <taxon>Apophysomyces</taxon>
    </lineage>
</organism>
<feature type="compositionally biased region" description="Acidic residues" evidence="2">
    <location>
        <begin position="338"/>
        <end position="380"/>
    </location>
</feature>
<dbReference type="SMART" id="SM01287">
    <property type="entry name" value="Rtt106"/>
    <property type="match status" value="1"/>
</dbReference>
<gene>
    <name evidence="4" type="ORF">EC973_000266</name>
</gene>
<dbReference type="Proteomes" id="UP000605846">
    <property type="component" value="Unassembled WGS sequence"/>
</dbReference>
<reference evidence="4" key="1">
    <citation type="submission" date="2020-01" db="EMBL/GenBank/DDBJ databases">
        <title>Genome Sequencing of Three Apophysomyces-Like Fungal Strains Confirms a Novel Fungal Genus in the Mucoromycota with divergent Burkholderia-like Endosymbiotic Bacteria.</title>
        <authorList>
            <person name="Stajich J.E."/>
            <person name="Macias A.M."/>
            <person name="Carter-House D."/>
            <person name="Lovett B."/>
            <person name="Kasson L.R."/>
            <person name="Berry K."/>
            <person name="Grigoriev I."/>
            <person name="Chang Y."/>
            <person name="Spatafora J."/>
            <person name="Kasson M.T."/>
        </authorList>
    </citation>
    <scope>NUCLEOTIDE SEQUENCE</scope>
    <source>
        <strain evidence="4">NRRL A-21654</strain>
    </source>
</reference>
<dbReference type="PANTHER" id="PTHR45849:SF3">
    <property type="entry name" value="HISTONE CHAPERONE RTT106"/>
    <property type="match status" value="1"/>
</dbReference>
<dbReference type="GO" id="GO:0031491">
    <property type="term" value="F:nucleosome binding"/>
    <property type="evidence" value="ECO:0007669"/>
    <property type="project" value="TreeGrafter"/>
</dbReference>
<keyword evidence="5" id="KW-1185">Reference proteome</keyword>
<comment type="similarity">
    <text evidence="1">Belongs to the RTT106 family.</text>
</comment>
<dbReference type="EMBL" id="JABAYA010000010">
    <property type="protein sequence ID" value="KAF7731458.1"/>
    <property type="molecule type" value="Genomic_DNA"/>
</dbReference>
<feature type="region of interest" description="Disordered" evidence="2">
    <location>
        <begin position="302"/>
        <end position="400"/>
    </location>
</feature>
<accession>A0A8H7BYI7</accession>
<protein>
    <recommendedName>
        <fullName evidence="3">Histone chaperone RTT106/FACT complex subunit SPT16-like middle domain-containing protein</fullName>
    </recommendedName>
</protein>
<name>A0A8H7BYI7_9FUNG</name>
<dbReference type="InterPro" id="IPR013719">
    <property type="entry name" value="RTT106/SPT16-like_middle_dom"/>
</dbReference>
<dbReference type="PANTHER" id="PTHR45849">
    <property type="entry name" value="FACT COMPLEX SUBUNIT SSRP1"/>
    <property type="match status" value="1"/>
</dbReference>
<feature type="compositionally biased region" description="Basic and acidic residues" evidence="2">
    <location>
        <begin position="327"/>
        <end position="337"/>
    </location>
</feature>